<evidence type="ECO:0000313" key="1">
    <source>
        <dbReference type="EMBL" id="KKL57241.1"/>
    </source>
</evidence>
<name>A0A0F9DU12_9ZZZZ</name>
<protein>
    <submittedName>
        <fullName evidence="1">Uncharacterized protein</fullName>
    </submittedName>
</protein>
<gene>
    <name evidence="1" type="ORF">LCGC14_2237380</name>
</gene>
<sequence length="63" mass="7400">MSVDNQVTIYMIRKIGTNTYYSDDTRKFVSQYWGTISLVRVSTEEMAAKLEDVEIVEFELKEK</sequence>
<proteinExistence type="predicted"/>
<organism evidence="1">
    <name type="scientific">marine sediment metagenome</name>
    <dbReference type="NCBI Taxonomy" id="412755"/>
    <lineage>
        <taxon>unclassified sequences</taxon>
        <taxon>metagenomes</taxon>
        <taxon>ecological metagenomes</taxon>
    </lineage>
</organism>
<accession>A0A0F9DU12</accession>
<comment type="caution">
    <text evidence="1">The sequence shown here is derived from an EMBL/GenBank/DDBJ whole genome shotgun (WGS) entry which is preliminary data.</text>
</comment>
<reference evidence="1" key="1">
    <citation type="journal article" date="2015" name="Nature">
        <title>Complex archaea that bridge the gap between prokaryotes and eukaryotes.</title>
        <authorList>
            <person name="Spang A."/>
            <person name="Saw J.H."/>
            <person name="Jorgensen S.L."/>
            <person name="Zaremba-Niedzwiedzka K."/>
            <person name="Martijn J."/>
            <person name="Lind A.E."/>
            <person name="van Eijk R."/>
            <person name="Schleper C."/>
            <person name="Guy L."/>
            <person name="Ettema T.J."/>
        </authorList>
    </citation>
    <scope>NUCLEOTIDE SEQUENCE</scope>
</reference>
<dbReference type="EMBL" id="LAZR01030230">
    <property type="protein sequence ID" value="KKL57241.1"/>
    <property type="molecule type" value="Genomic_DNA"/>
</dbReference>
<dbReference type="AlphaFoldDB" id="A0A0F9DU12"/>